<evidence type="ECO:0000313" key="2">
    <source>
        <dbReference type="Proteomes" id="UP000297258"/>
    </source>
</evidence>
<keyword evidence="2" id="KW-1185">Reference proteome</keyword>
<evidence type="ECO:0000313" key="1">
    <source>
        <dbReference type="EMBL" id="TFW27446.1"/>
    </source>
</evidence>
<sequence length="374" mass="42436">MKFKYVNPKAVEEVIGKHAPINPYQLSWLIDEALNNTNQGYIQTTSRRRHRSTPQVSDALTGVVDRMLADNIHRAGRPAWSLFGGLDFDLVLQYRKLPGDDQPTLLTRVAPYFDQPQYKRPDGQRRVVLHIDFHVIDGTDWSISFPVQIVMKGYPKIADAHVGYSHSITLVNDDGSLGTQHFYIGISKRNWLERMGEHFREIRNGSNKTFHAAWRQYVGTKKARLHSELIVTNHTFKQIMDWEEDQVDLQKKQGNSLNMIPGGFKGLKFLHEHRLLASVNATLEEREAAIALHEVINPRAGIPNLLISALWKDPDYAALVICGAEGRLSQDQVREIRALAAQGIAHKDIMTSVGARNILQVRRVAEGLTYARIK</sequence>
<proteinExistence type="predicted"/>
<reference evidence="1 2" key="1">
    <citation type="submission" date="2019-03" db="EMBL/GenBank/DDBJ databases">
        <title>Draft genome of Massilia hortus sp. nov., a novel bacterial species of the Oxalobacteraceae family.</title>
        <authorList>
            <person name="Peta V."/>
            <person name="Raths R."/>
            <person name="Bucking H."/>
        </authorList>
    </citation>
    <scope>NUCLEOTIDE SEQUENCE [LARGE SCALE GENOMIC DNA]</scope>
    <source>
        <strain evidence="1 2">ONC3</strain>
    </source>
</reference>
<dbReference type="OrthoDB" id="7796913at2"/>
<gene>
    <name evidence="1" type="ORF">E4O92_23890</name>
</gene>
<comment type="caution">
    <text evidence="1">The sequence shown here is derived from an EMBL/GenBank/DDBJ whole genome shotgun (WGS) entry which is preliminary data.</text>
</comment>
<dbReference type="AlphaFoldDB" id="A0A4Y9SRR5"/>
<dbReference type="EMBL" id="SPUM01000150">
    <property type="protein sequence ID" value="TFW27446.1"/>
    <property type="molecule type" value="Genomic_DNA"/>
</dbReference>
<accession>A0A4Y9SRR5</accession>
<protein>
    <submittedName>
        <fullName evidence="1">Uncharacterized protein</fullName>
    </submittedName>
</protein>
<dbReference type="Proteomes" id="UP000297258">
    <property type="component" value="Unassembled WGS sequence"/>
</dbReference>
<name>A0A4Y9SRR5_9BURK</name>
<dbReference type="RefSeq" id="WP_135192140.1">
    <property type="nucleotide sequence ID" value="NZ_SPUM01000150.1"/>
</dbReference>
<organism evidence="1 2">
    <name type="scientific">Massilia horti</name>
    <dbReference type="NCBI Taxonomy" id="2562153"/>
    <lineage>
        <taxon>Bacteria</taxon>
        <taxon>Pseudomonadati</taxon>
        <taxon>Pseudomonadota</taxon>
        <taxon>Betaproteobacteria</taxon>
        <taxon>Burkholderiales</taxon>
        <taxon>Oxalobacteraceae</taxon>
        <taxon>Telluria group</taxon>
        <taxon>Massilia</taxon>
    </lineage>
</organism>